<protein>
    <recommendedName>
        <fullName evidence="5">Peptidase C1A papain C-terminal domain-containing protein</fullName>
    </recommendedName>
</protein>
<feature type="domain" description="Peptidase C1A papain C-terminal" evidence="5">
    <location>
        <begin position="44"/>
        <end position="119"/>
    </location>
</feature>
<sequence>AGRNFNKHISNDYIRNLLGSLDHISPLRPIINTKFISNIDEGKLPEQFDARKQWPNCKVIQTIRDQGACGSCWAFGAVEAISDRICIATNGTTDVMISAEDLLSCCDECGYGCSGGWSLPA</sequence>
<keyword evidence="7" id="KW-1185">Reference proteome</keyword>
<dbReference type="AlphaFoldDB" id="A0A1Y3BG99"/>
<dbReference type="GO" id="GO:0008234">
    <property type="term" value="F:cysteine-type peptidase activity"/>
    <property type="evidence" value="ECO:0007669"/>
    <property type="project" value="UniProtKB-KW"/>
</dbReference>
<dbReference type="EMBL" id="MUJZ01025989">
    <property type="protein sequence ID" value="OTF78853.1"/>
    <property type="molecule type" value="Genomic_DNA"/>
</dbReference>
<evidence type="ECO:0000313" key="7">
    <source>
        <dbReference type="Proteomes" id="UP000194236"/>
    </source>
</evidence>
<keyword evidence="2" id="KW-0645">Protease</keyword>
<organism evidence="6 7">
    <name type="scientific">Euroglyphus maynei</name>
    <name type="common">Mayne's house dust mite</name>
    <dbReference type="NCBI Taxonomy" id="6958"/>
    <lineage>
        <taxon>Eukaryota</taxon>
        <taxon>Metazoa</taxon>
        <taxon>Ecdysozoa</taxon>
        <taxon>Arthropoda</taxon>
        <taxon>Chelicerata</taxon>
        <taxon>Arachnida</taxon>
        <taxon>Acari</taxon>
        <taxon>Acariformes</taxon>
        <taxon>Sarcoptiformes</taxon>
        <taxon>Astigmata</taxon>
        <taxon>Psoroptidia</taxon>
        <taxon>Analgoidea</taxon>
        <taxon>Pyroglyphidae</taxon>
        <taxon>Pyroglyphinae</taxon>
        <taxon>Euroglyphus</taxon>
    </lineage>
</organism>
<reference evidence="6 7" key="1">
    <citation type="submission" date="2017-03" db="EMBL/GenBank/DDBJ databases">
        <title>Genome Survey of Euroglyphus maynei.</title>
        <authorList>
            <person name="Arlian L.G."/>
            <person name="Morgan M.S."/>
            <person name="Rider S.D."/>
        </authorList>
    </citation>
    <scope>NUCLEOTIDE SEQUENCE [LARGE SCALE GENOMIC DNA]</scope>
    <source>
        <strain evidence="6">Arlian Lab</strain>
        <tissue evidence="6">Whole body</tissue>
    </source>
</reference>
<dbReference type="InterPro" id="IPR000668">
    <property type="entry name" value="Peptidase_C1A_C"/>
</dbReference>
<dbReference type="InterPro" id="IPR013128">
    <property type="entry name" value="Peptidase_C1A"/>
</dbReference>
<keyword evidence="4" id="KW-0788">Thiol protease</keyword>
<dbReference type="Pfam" id="PF00112">
    <property type="entry name" value="Peptidase_C1"/>
    <property type="match status" value="1"/>
</dbReference>
<evidence type="ECO:0000256" key="4">
    <source>
        <dbReference type="ARBA" id="ARBA00022807"/>
    </source>
</evidence>
<dbReference type="InterPro" id="IPR038765">
    <property type="entry name" value="Papain-like_cys_pep_sf"/>
</dbReference>
<evidence type="ECO:0000256" key="3">
    <source>
        <dbReference type="ARBA" id="ARBA00022801"/>
    </source>
</evidence>
<feature type="non-terminal residue" evidence="6">
    <location>
        <position position="121"/>
    </location>
</feature>
<dbReference type="OrthoDB" id="6514058at2759"/>
<dbReference type="SUPFAM" id="SSF54001">
    <property type="entry name" value="Cysteine proteinases"/>
    <property type="match status" value="1"/>
</dbReference>
<evidence type="ECO:0000313" key="6">
    <source>
        <dbReference type="EMBL" id="OTF78853.1"/>
    </source>
</evidence>
<dbReference type="Gene3D" id="3.90.70.10">
    <property type="entry name" value="Cysteine proteinases"/>
    <property type="match status" value="1"/>
</dbReference>
<evidence type="ECO:0000256" key="1">
    <source>
        <dbReference type="ARBA" id="ARBA00008455"/>
    </source>
</evidence>
<accession>A0A1Y3BG99</accession>
<keyword evidence="3" id="KW-0378">Hydrolase</keyword>
<dbReference type="Proteomes" id="UP000194236">
    <property type="component" value="Unassembled WGS sequence"/>
</dbReference>
<dbReference type="GO" id="GO:0006508">
    <property type="term" value="P:proteolysis"/>
    <property type="evidence" value="ECO:0007669"/>
    <property type="project" value="UniProtKB-KW"/>
</dbReference>
<evidence type="ECO:0000256" key="2">
    <source>
        <dbReference type="ARBA" id="ARBA00022670"/>
    </source>
</evidence>
<evidence type="ECO:0000259" key="5">
    <source>
        <dbReference type="Pfam" id="PF00112"/>
    </source>
</evidence>
<proteinExistence type="inferred from homology"/>
<dbReference type="PROSITE" id="PS00139">
    <property type="entry name" value="THIOL_PROTEASE_CYS"/>
    <property type="match status" value="1"/>
</dbReference>
<feature type="non-terminal residue" evidence="6">
    <location>
        <position position="1"/>
    </location>
</feature>
<name>A0A1Y3BG99_EURMA</name>
<dbReference type="InterPro" id="IPR000169">
    <property type="entry name" value="Pept_cys_AS"/>
</dbReference>
<gene>
    <name evidence="6" type="ORF">BLA29_013485</name>
</gene>
<dbReference type="PANTHER" id="PTHR12411">
    <property type="entry name" value="CYSTEINE PROTEASE FAMILY C1-RELATED"/>
    <property type="match status" value="1"/>
</dbReference>
<comment type="similarity">
    <text evidence="1">Belongs to the peptidase C1 family.</text>
</comment>
<comment type="caution">
    <text evidence="6">The sequence shown here is derived from an EMBL/GenBank/DDBJ whole genome shotgun (WGS) entry which is preliminary data.</text>
</comment>